<dbReference type="EC" id="6.3.2.17" evidence="3"/>
<dbReference type="GO" id="GO:0006730">
    <property type="term" value="P:one-carbon metabolic process"/>
    <property type="evidence" value="ECO:0007669"/>
    <property type="project" value="UniProtKB-KW"/>
</dbReference>
<dbReference type="InterPro" id="IPR036615">
    <property type="entry name" value="Mur_ligase_C_dom_sf"/>
</dbReference>
<evidence type="ECO:0000256" key="6">
    <source>
        <dbReference type="ARBA" id="ARBA00022723"/>
    </source>
</evidence>
<keyword evidence="8" id="KW-0067">ATP-binding</keyword>
<sequence>MSRGFKTGLFTSPHLVTIQERIRLNNEPIPQEEFIEAFNFVEEKYESQKENTFLHPSLLTHLMLMAYYYFQKNHIDVAIIEVGLGGRLDYTNHFELITFEKAGIIKSGRPCVTSSTQEHKALDVLREVALEKSVSSTLFLFLKSDLIVVEPLETVAFPNNSKNFWSINASLALEAVKLFLGETDNRLKDLNVISNLKLPGMQQVVWLSDRVRLFLDCAHTRESVANTVSWFKETSPSDHMRLLLFTLTGSRDPTPMVRDEFISCNFSGIYISELDESGSILSKLNLFRFYLNLKERPTSKESAHQRCVDAWNSLSPSIPVSCVKNADEFINRVLNQSLPLDDGRAKDAILDSVSSHNVDILVTGSVYLVGNVLKHLQSLELVH</sequence>
<evidence type="ECO:0000256" key="12">
    <source>
        <dbReference type="ARBA" id="ARBA00047493"/>
    </source>
</evidence>
<evidence type="ECO:0000256" key="8">
    <source>
        <dbReference type="ARBA" id="ARBA00022840"/>
    </source>
</evidence>
<dbReference type="InterPro" id="IPR036565">
    <property type="entry name" value="Mur-like_cat_sf"/>
</dbReference>
<comment type="pathway">
    <text evidence="1">Cofactor biosynthesis; tetrahydrofolylpolyglutamate biosynthesis.</text>
</comment>
<evidence type="ECO:0000256" key="10">
    <source>
        <dbReference type="ARBA" id="ARBA00030592"/>
    </source>
</evidence>
<reference evidence="13 14" key="1">
    <citation type="submission" date="2024-11" db="EMBL/GenBank/DDBJ databases">
        <title>Adaptive evolution of stress response genes in parasites aligns with host niche diversity.</title>
        <authorList>
            <person name="Hahn C."/>
            <person name="Resl P."/>
        </authorList>
    </citation>
    <scope>NUCLEOTIDE SEQUENCE [LARGE SCALE GENOMIC DNA]</scope>
    <source>
        <strain evidence="13">EGGRZ-B1_66</strain>
        <tissue evidence="13">Body</tissue>
    </source>
</reference>
<evidence type="ECO:0000256" key="4">
    <source>
        <dbReference type="ARBA" id="ARBA00022563"/>
    </source>
</evidence>
<evidence type="ECO:0000256" key="3">
    <source>
        <dbReference type="ARBA" id="ARBA00013025"/>
    </source>
</evidence>
<dbReference type="PANTHER" id="PTHR11136">
    <property type="entry name" value="FOLYLPOLYGLUTAMATE SYNTHASE-RELATED"/>
    <property type="match status" value="1"/>
</dbReference>
<evidence type="ECO:0000313" key="13">
    <source>
        <dbReference type="EMBL" id="KAL3318892.1"/>
    </source>
</evidence>
<evidence type="ECO:0000313" key="14">
    <source>
        <dbReference type="Proteomes" id="UP001626550"/>
    </source>
</evidence>
<dbReference type="Gene3D" id="3.40.1190.10">
    <property type="entry name" value="Mur-like, catalytic domain"/>
    <property type="match status" value="2"/>
</dbReference>
<dbReference type="Proteomes" id="UP001626550">
    <property type="component" value="Unassembled WGS sequence"/>
</dbReference>
<evidence type="ECO:0000256" key="2">
    <source>
        <dbReference type="ARBA" id="ARBA00008276"/>
    </source>
</evidence>
<keyword evidence="5" id="KW-0436">Ligase</keyword>
<name>A0ABD2QI75_9PLAT</name>
<dbReference type="GO" id="GO:0046872">
    <property type="term" value="F:metal ion binding"/>
    <property type="evidence" value="ECO:0007669"/>
    <property type="project" value="UniProtKB-KW"/>
</dbReference>
<comment type="catalytic activity">
    <reaction evidence="12">
        <text>(6S)-5,6,7,8-tetrahydrofolyl-(gamma-L-Glu)(n) + L-glutamate + ATP = (6S)-5,6,7,8-tetrahydrofolyl-(gamma-L-Glu)(n+1) + ADP + phosphate + H(+)</text>
        <dbReference type="Rhea" id="RHEA:10580"/>
        <dbReference type="Rhea" id="RHEA-COMP:14738"/>
        <dbReference type="Rhea" id="RHEA-COMP:14740"/>
        <dbReference type="ChEBI" id="CHEBI:15378"/>
        <dbReference type="ChEBI" id="CHEBI:29985"/>
        <dbReference type="ChEBI" id="CHEBI:30616"/>
        <dbReference type="ChEBI" id="CHEBI:43474"/>
        <dbReference type="ChEBI" id="CHEBI:141005"/>
        <dbReference type="ChEBI" id="CHEBI:456216"/>
        <dbReference type="EC" id="6.3.2.17"/>
    </reaction>
</comment>
<keyword evidence="14" id="KW-1185">Reference proteome</keyword>
<dbReference type="AlphaFoldDB" id="A0ABD2QI75"/>
<evidence type="ECO:0000256" key="7">
    <source>
        <dbReference type="ARBA" id="ARBA00022741"/>
    </source>
</evidence>
<keyword evidence="6" id="KW-0479">Metal-binding</keyword>
<keyword evidence="4" id="KW-0554">One-carbon metabolism</keyword>
<keyword evidence="9" id="KW-0460">Magnesium</keyword>
<organism evidence="13 14">
    <name type="scientific">Cichlidogyrus casuarinus</name>
    <dbReference type="NCBI Taxonomy" id="1844966"/>
    <lineage>
        <taxon>Eukaryota</taxon>
        <taxon>Metazoa</taxon>
        <taxon>Spiralia</taxon>
        <taxon>Lophotrochozoa</taxon>
        <taxon>Platyhelminthes</taxon>
        <taxon>Monogenea</taxon>
        <taxon>Monopisthocotylea</taxon>
        <taxon>Dactylogyridea</taxon>
        <taxon>Ancyrocephalidae</taxon>
        <taxon>Cichlidogyrus</taxon>
    </lineage>
</organism>
<comment type="similarity">
    <text evidence="2">Belongs to the folylpolyglutamate synthase family.</text>
</comment>
<evidence type="ECO:0000256" key="5">
    <source>
        <dbReference type="ARBA" id="ARBA00022598"/>
    </source>
</evidence>
<dbReference type="GO" id="GO:0005524">
    <property type="term" value="F:ATP binding"/>
    <property type="evidence" value="ECO:0007669"/>
    <property type="project" value="UniProtKB-KW"/>
</dbReference>
<dbReference type="Gene3D" id="3.90.190.20">
    <property type="entry name" value="Mur ligase, C-terminal domain"/>
    <property type="match status" value="1"/>
</dbReference>
<proteinExistence type="inferred from homology"/>
<dbReference type="PANTHER" id="PTHR11136:SF5">
    <property type="entry name" value="FOLYLPOLYGLUTAMATE SYNTHASE, MITOCHONDRIAL"/>
    <property type="match status" value="1"/>
</dbReference>
<dbReference type="SUPFAM" id="SSF53244">
    <property type="entry name" value="MurD-like peptide ligases, peptide-binding domain"/>
    <property type="match status" value="1"/>
</dbReference>
<dbReference type="GO" id="GO:0004326">
    <property type="term" value="F:tetrahydrofolylpolyglutamate synthase activity"/>
    <property type="evidence" value="ECO:0007669"/>
    <property type="project" value="UniProtKB-EC"/>
</dbReference>
<dbReference type="SUPFAM" id="SSF53623">
    <property type="entry name" value="MurD-like peptide ligases, catalytic domain"/>
    <property type="match status" value="1"/>
</dbReference>
<dbReference type="InterPro" id="IPR001645">
    <property type="entry name" value="Folylpolyglutamate_synth"/>
</dbReference>
<comment type="caution">
    <text evidence="13">The sequence shown here is derived from an EMBL/GenBank/DDBJ whole genome shotgun (WGS) entry which is preliminary data.</text>
</comment>
<evidence type="ECO:0000256" key="11">
    <source>
        <dbReference type="ARBA" id="ARBA00030876"/>
    </source>
</evidence>
<evidence type="ECO:0000256" key="1">
    <source>
        <dbReference type="ARBA" id="ARBA00005150"/>
    </source>
</evidence>
<protein>
    <recommendedName>
        <fullName evidence="3">tetrahydrofolate synthase</fullName>
        <ecNumber evidence="3">6.3.2.17</ecNumber>
    </recommendedName>
    <alternativeName>
        <fullName evidence="11">Folylpoly-gamma-glutamate synthetase</fullName>
    </alternativeName>
    <alternativeName>
        <fullName evidence="10">Tetrahydrofolylpolyglutamate synthase</fullName>
    </alternativeName>
</protein>
<accession>A0ABD2QI75</accession>
<keyword evidence="7" id="KW-0547">Nucleotide-binding</keyword>
<evidence type="ECO:0000256" key="9">
    <source>
        <dbReference type="ARBA" id="ARBA00022842"/>
    </source>
</evidence>
<gene>
    <name evidence="13" type="ORF">Ciccas_002454</name>
</gene>
<dbReference type="EMBL" id="JBJKFK010000193">
    <property type="protein sequence ID" value="KAL3318892.1"/>
    <property type="molecule type" value="Genomic_DNA"/>
</dbReference>